<reference evidence="1 3" key="1">
    <citation type="submission" date="2017-03" db="EMBL/GenBank/DDBJ databases">
        <title>Paenibacillus larvae genome sequencing.</title>
        <authorList>
            <person name="Dingman D.W."/>
        </authorList>
    </citation>
    <scope>NUCLEOTIDE SEQUENCE [LARGE SCALE GENOMIC DNA]</scope>
    <source>
        <strain evidence="1 3">SAG 10367</strain>
    </source>
</reference>
<name>A0A1V0UWE9_9BACL</name>
<evidence type="ECO:0000313" key="1">
    <source>
        <dbReference type="EMBL" id="ARF69543.1"/>
    </source>
</evidence>
<dbReference type="EMBL" id="CP020557">
    <property type="protein sequence ID" value="ARF69543.1"/>
    <property type="molecule type" value="Genomic_DNA"/>
</dbReference>
<protein>
    <submittedName>
        <fullName evidence="1">Uncharacterized protein</fullName>
    </submittedName>
</protein>
<dbReference type="AlphaFoldDB" id="A0A1V0UWE9"/>
<organism evidence="1 3">
    <name type="scientific">Paenibacillus larvae subsp. pulvifaciens</name>
    <dbReference type="NCBI Taxonomy" id="1477"/>
    <lineage>
        <taxon>Bacteria</taxon>
        <taxon>Bacillati</taxon>
        <taxon>Bacillota</taxon>
        <taxon>Bacilli</taxon>
        <taxon>Bacillales</taxon>
        <taxon>Paenibacillaceae</taxon>
        <taxon>Paenibacillus</taxon>
    </lineage>
</organism>
<accession>A0A1V0UWE9</accession>
<evidence type="ECO:0000313" key="3">
    <source>
        <dbReference type="Proteomes" id="UP000192727"/>
    </source>
</evidence>
<gene>
    <name evidence="1" type="ORF">B7C51_19525</name>
    <name evidence="2" type="ORF">B7C51_20570</name>
</gene>
<dbReference type="EMBL" id="CP020557">
    <property type="protein sequence ID" value="ARF69719.1"/>
    <property type="molecule type" value="Genomic_DNA"/>
</dbReference>
<dbReference type="Proteomes" id="UP000192727">
    <property type="component" value="Chromosome"/>
</dbReference>
<evidence type="ECO:0000313" key="2">
    <source>
        <dbReference type="EMBL" id="ARF69719.1"/>
    </source>
</evidence>
<proteinExistence type="predicted"/>
<sequence>MADLLDIDDWVEEAASLPIKSFYPTAVANATGLPLDVVFNRLLRLFEDKKIDLLYEIRCPEYECARVIKTVKDFSEVELYQQCSIHGEFEINPDLIFPVFYINQDYKKRIIKKRKKPSSIKSNAGILTDFNSSPAPVTEMLPQEINNLLGQLEGSKQVNFINIYCNGDVKMSEFKIGKIENNQGSLAMGDHSNSSFVNNGSAQGLEDITRQLIELIKQNQDMPNDTKDELTEVVC</sequence>
<dbReference type="RefSeq" id="WP_083041139.1">
    <property type="nucleotide sequence ID" value="NZ_CP020557.1"/>
</dbReference>